<dbReference type="Gene3D" id="1.10.3480.10">
    <property type="entry name" value="TorD-like"/>
    <property type="match status" value="1"/>
</dbReference>
<evidence type="ECO:0000256" key="1">
    <source>
        <dbReference type="ARBA" id="ARBA00023186"/>
    </source>
</evidence>
<dbReference type="SUPFAM" id="SSF89155">
    <property type="entry name" value="TorD-like"/>
    <property type="match status" value="1"/>
</dbReference>
<sequence>MNNDDAVAVVLANRCFLYRYLWRLFAFEPDEGLLSTVQSDRVREALDLADSDDSRLVDGHRLLLELLEDQDVDALKSEYVKLFIGPGEIPAPLWESVYVVGEDLLFQQSTLDVREAYRAAGFQAAGYPHEADDHVGIELDFMATLAEKTLEAWNAGNRDEMADMLLTQDRFLEEHLHAWLPAFVDRLNSRAPHGVSRFYPSAAALTREVCFSDGDILKELIAVIDA</sequence>
<dbReference type="PANTHER" id="PTHR34227">
    <property type="entry name" value="CHAPERONE PROTEIN YCDY"/>
    <property type="match status" value="1"/>
</dbReference>
<keyword evidence="3" id="KW-1185">Reference proteome</keyword>
<evidence type="ECO:0000313" key="2">
    <source>
        <dbReference type="EMBL" id="RNL45059.1"/>
    </source>
</evidence>
<keyword evidence="1" id="KW-0143">Chaperone</keyword>
<gene>
    <name evidence="2" type="ORF">DMP08_05685</name>
</gene>
<protein>
    <submittedName>
        <fullName evidence="2">Dehydrogenase</fullName>
    </submittedName>
</protein>
<proteinExistence type="predicted"/>
<dbReference type="InterPro" id="IPR020945">
    <property type="entry name" value="DMSO/NO3_reduct_chaperone"/>
</dbReference>
<organism evidence="2 3">
    <name type="scientific">Paraeggerthella hongkongensis</name>
    <dbReference type="NCBI Taxonomy" id="230658"/>
    <lineage>
        <taxon>Bacteria</taxon>
        <taxon>Bacillati</taxon>
        <taxon>Actinomycetota</taxon>
        <taxon>Coriobacteriia</taxon>
        <taxon>Eggerthellales</taxon>
        <taxon>Eggerthellaceae</taxon>
        <taxon>Paraeggerthella</taxon>
    </lineage>
</organism>
<dbReference type="InterPro" id="IPR036411">
    <property type="entry name" value="TorD-like_sf"/>
</dbReference>
<accession>A0A3N0BBX4</accession>
<dbReference type="InterPro" id="IPR050289">
    <property type="entry name" value="TorD/DmsD_chaperones"/>
</dbReference>
<comment type="caution">
    <text evidence="2">The sequence shown here is derived from an EMBL/GenBank/DDBJ whole genome shotgun (WGS) entry which is preliminary data.</text>
</comment>
<dbReference type="AlphaFoldDB" id="A0A3N0BBX4"/>
<name>A0A3N0BBX4_9ACTN</name>
<dbReference type="Pfam" id="PF02613">
    <property type="entry name" value="Nitrate_red_del"/>
    <property type="match status" value="1"/>
</dbReference>
<dbReference type="PANTHER" id="PTHR34227:SF13">
    <property type="entry name" value="TAT PROOFREADING CHAPERONE DMSD-RELATED"/>
    <property type="match status" value="1"/>
</dbReference>
<evidence type="ECO:0000313" key="3">
    <source>
        <dbReference type="Proteomes" id="UP000278632"/>
    </source>
</evidence>
<dbReference type="Proteomes" id="UP000278632">
    <property type="component" value="Unassembled WGS sequence"/>
</dbReference>
<dbReference type="RefSeq" id="WP_123191987.1">
    <property type="nucleotide sequence ID" value="NZ_QICD01000008.1"/>
</dbReference>
<reference evidence="3" key="1">
    <citation type="submission" date="2018-05" db="EMBL/GenBank/DDBJ databases">
        <title>Genome Sequencing of selected type strains of the family Eggerthellaceae.</title>
        <authorList>
            <person name="Danylec N."/>
            <person name="Stoll D.A."/>
            <person name="Doetsch A."/>
            <person name="Huch M."/>
        </authorList>
    </citation>
    <scope>NUCLEOTIDE SEQUENCE [LARGE SCALE GENOMIC DNA]</scope>
    <source>
        <strain evidence="3">DSM 16106</strain>
    </source>
</reference>
<dbReference type="EMBL" id="QICD01000008">
    <property type="protein sequence ID" value="RNL45059.1"/>
    <property type="molecule type" value="Genomic_DNA"/>
</dbReference>
<dbReference type="OrthoDB" id="3173687at2"/>